<proteinExistence type="predicted"/>
<evidence type="ECO:0000313" key="2">
    <source>
        <dbReference type="Proteomes" id="UP001211065"/>
    </source>
</evidence>
<evidence type="ECO:0000313" key="1">
    <source>
        <dbReference type="EMBL" id="KAJ3223676.1"/>
    </source>
</evidence>
<dbReference type="Proteomes" id="UP001211065">
    <property type="component" value="Unassembled WGS sequence"/>
</dbReference>
<keyword evidence="2" id="KW-1185">Reference proteome</keyword>
<comment type="caution">
    <text evidence="1">The sequence shown here is derived from an EMBL/GenBank/DDBJ whole genome shotgun (WGS) entry which is preliminary data.</text>
</comment>
<dbReference type="AlphaFoldDB" id="A0AAD5U3Z2"/>
<protein>
    <submittedName>
        <fullName evidence="1">Uncharacterized protein</fullName>
    </submittedName>
</protein>
<gene>
    <name evidence="1" type="ORF">HK099_000851</name>
</gene>
<organism evidence="1 2">
    <name type="scientific">Clydaea vesicula</name>
    <dbReference type="NCBI Taxonomy" id="447962"/>
    <lineage>
        <taxon>Eukaryota</taxon>
        <taxon>Fungi</taxon>
        <taxon>Fungi incertae sedis</taxon>
        <taxon>Chytridiomycota</taxon>
        <taxon>Chytridiomycota incertae sedis</taxon>
        <taxon>Chytridiomycetes</taxon>
        <taxon>Lobulomycetales</taxon>
        <taxon>Lobulomycetaceae</taxon>
        <taxon>Clydaea</taxon>
    </lineage>
</organism>
<dbReference type="EMBL" id="JADGJW010000121">
    <property type="protein sequence ID" value="KAJ3223676.1"/>
    <property type="molecule type" value="Genomic_DNA"/>
</dbReference>
<name>A0AAD5U3Z2_9FUNG</name>
<accession>A0AAD5U3Z2</accession>
<reference evidence="1" key="1">
    <citation type="submission" date="2020-05" db="EMBL/GenBank/DDBJ databases">
        <title>Phylogenomic resolution of chytrid fungi.</title>
        <authorList>
            <person name="Stajich J.E."/>
            <person name="Amses K."/>
            <person name="Simmons R."/>
            <person name="Seto K."/>
            <person name="Myers J."/>
            <person name="Bonds A."/>
            <person name="Quandt C.A."/>
            <person name="Barry K."/>
            <person name="Liu P."/>
            <person name="Grigoriev I."/>
            <person name="Longcore J.E."/>
            <person name="James T.Y."/>
        </authorList>
    </citation>
    <scope>NUCLEOTIDE SEQUENCE</scope>
    <source>
        <strain evidence="1">JEL0476</strain>
    </source>
</reference>
<sequence>MDKQNFDHKTHKLCINFSAKISLEVYLKPAVLAVEKSDPVNFFSFVKNFVICSKHLKPHSDSEAQNCTDFVETEYADFAEAATDYQTGLGKKCDFLLHKKFERIVVAAYLGSNSDFADKLLALVASVNKIFVVETVLDFEDVVGRADFAADGLIIVGTVHTFRILAHYSVDNAGSVVVADEWVVVAFADSDIAVNSVADGDCVNPPYLAAAGDDSEYFFALPVGNRVVLDVDFDFVDSDGTVDFDVVDAVVDFDVVVGFGDVVDVVVGFGDVVGVVVGFGDVVDVLVGQAVVVGFAVADFESVFDFGVGSAVVVDFVAVDFDVAVGFAVDFAVDIDVAAGFGVVA</sequence>